<dbReference type="HOGENOM" id="CLU_116090_1_0_1"/>
<comment type="similarity">
    <text evidence="1">Belongs to the VHL family.</text>
</comment>
<dbReference type="AlphaFoldDB" id="T1KXI8"/>
<dbReference type="CDD" id="cd05468">
    <property type="entry name" value="pVHL"/>
    <property type="match status" value="1"/>
</dbReference>
<dbReference type="EnsemblMetazoa" id="tetur26g00320.1">
    <property type="protein sequence ID" value="tetur26g00320.1"/>
    <property type="gene ID" value="tetur26g00320"/>
</dbReference>
<dbReference type="STRING" id="32264.T1KXI8"/>
<organism evidence="3 4">
    <name type="scientific">Tetranychus urticae</name>
    <name type="common">Two-spotted spider mite</name>
    <dbReference type="NCBI Taxonomy" id="32264"/>
    <lineage>
        <taxon>Eukaryota</taxon>
        <taxon>Metazoa</taxon>
        <taxon>Ecdysozoa</taxon>
        <taxon>Arthropoda</taxon>
        <taxon>Chelicerata</taxon>
        <taxon>Arachnida</taxon>
        <taxon>Acari</taxon>
        <taxon>Acariformes</taxon>
        <taxon>Trombidiformes</taxon>
        <taxon>Prostigmata</taxon>
        <taxon>Eleutherengona</taxon>
        <taxon>Raphignathae</taxon>
        <taxon>Tetranychoidea</taxon>
        <taxon>Tetranychidae</taxon>
        <taxon>Tetranychus</taxon>
    </lineage>
</organism>
<sequence>MAIKLSSKEANKRVFLNIFNLTTYPVDLIWIDYQGNEQIYATLVGGTRIDVDTFETHPWIFRESRTKRQLAVFEGTPGYPKKVLLPKTYKPTTRKPVFITNPIENLRDICFLALKRTLALKRKTENLEPFDLPLELKTGYEIFLKRCVAL</sequence>
<dbReference type="Gene3D" id="2.60.40.780">
    <property type="entry name" value="von Hippel-Lindau disease tumour suppressor, beta domain"/>
    <property type="match status" value="1"/>
</dbReference>
<reference evidence="4" key="1">
    <citation type="submission" date="2011-08" db="EMBL/GenBank/DDBJ databases">
        <authorList>
            <person name="Rombauts S."/>
        </authorList>
    </citation>
    <scope>NUCLEOTIDE SEQUENCE</scope>
    <source>
        <strain evidence="4">London</strain>
    </source>
</reference>
<protein>
    <recommendedName>
        <fullName evidence="2">von Hippel-Lindau disease tumour suppressor beta domain-containing protein</fullName>
    </recommendedName>
</protein>
<dbReference type="InterPro" id="IPR037140">
    <property type="entry name" value="VHL_beta_dom_sf"/>
</dbReference>
<keyword evidence="4" id="KW-1185">Reference proteome</keyword>
<accession>T1KXI8</accession>
<reference evidence="3" key="2">
    <citation type="submission" date="2015-06" db="UniProtKB">
        <authorList>
            <consortium name="EnsemblMetazoa"/>
        </authorList>
    </citation>
    <scope>IDENTIFICATION</scope>
</reference>
<evidence type="ECO:0000313" key="3">
    <source>
        <dbReference type="EnsemblMetazoa" id="tetur26g00320.1"/>
    </source>
</evidence>
<evidence type="ECO:0000256" key="1">
    <source>
        <dbReference type="ARBA" id="ARBA00010057"/>
    </source>
</evidence>
<evidence type="ECO:0000259" key="2">
    <source>
        <dbReference type="Pfam" id="PF01847"/>
    </source>
</evidence>
<dbReference type="Pfam" id="PF01847">
    <property type="entry name" value="VHL"/>
    <property type="match status" value="1"/>
</dbReference>
<name>T1KXI8_TETUR</name>
<dbReference type="SUPFAM" id="SSF49468">
    <property type="entry name" value="VHL"/>
    <property type="match status" value="1"/>
</dbReference>
<dbReference type="Proteomes" id="UP000015104">
    <property type="component" value="Unassembled WGS sequence"/>
</dbReference>
<dbReference type="eggNOG" id="KOG4710">
    <property type="taxonomic scope" value="Eukaryota"/>
</dbReference>
<dbReference type="InterPro" id="IPR022772">
    <property type="entry name" value="VHL_tumour_suppress_b/a_dom"/>
</dbReference>
<dbReference type="InterPro" id="IPR036208">
    <property type="entry name" value="VHL_sf"/>
</dbReference>
<evidence type="ECO:0000313" key="4">
    <source>
        <dbReference type="Proteomes" id="UP000015104"/>
    </source>
</evidence>
<dbReference type="EMBL" id="CAEY01000695">
    <property type="status" value="NOT_ANNOTATED_CDS"/>
    <property type="molecule type" value="Genomic_DNA"/>
</dbReference>
<proteinExistence type="inferred from homology"/>
<feature type="domain" description="von Hippel-Lindau disease tumour suppressor beta" evidence="2">
    <location>
        <begin position="5"/>
        <end position="72"/>
    </location>
</feature>
<dbReference type="InterPro" id="IPR024053">
    <property type="entry name" value="VHL_beta_dom"/>
</dbReference>